<name>M3B331_SPHMS</name>
<dbReference type="OrthoDB" id="3643633at2759"/>
<proteinExistence type="predicted"/>
<protein>
    <submittedName>
        <fullName evidence="1">Uncharacterized protein</fullName>
    </submittedName>
</protein>
<sequence length="170" mass="18950">MHGPLVHSILACPWKRSSGPGAWRTALSQVSINAIYTAGHDFPLYASRRSCFDLPTAQVRSASPWLPSTLPVGFEEMNTQHILIPSLMHLVGRLDTVVPEDISAMARLDEIQQALIDWQVEDVTATTYCPTRTALEDEALRQVYLHMRLAALAVCGFIRFSMNTTAHEFL</sequence>
<dbReference type="Proteomes" id="UP000016931">
    <property type="component" value="Unassembled WGS sequence"/>
</dbReference>
<evidence type="ECO:0000313" key="2">
    <source>
        <dbReference type="Proteomes" id="UP000016931"/>
    </source>
</evidence>
<dbReference type="RefSeq" id="XP_016762333.1">
    <property type="nucleotide sequence ID" value="XM_016901167.1"/>
</dbReference>
<dbReference type="HOGENOM" id="CLU_1571620_0_0_1"/>
<dbReference type="eggNOG" id="ENOG502R8I0">
    <property type="taxonomic scope" value="Eukaryota"/>
</dbReference>
<gene>
    <name evidence="1" type="ORF">SEPMUDRAFT_115498</name>
</gene>
<dbReference type="EMBL" id="KB456262">
    <property type="protein sequence ID" value="EMF14212.1"/>
    <property type="molecule type" value="Genomic_DNA"/>
</dbReference>
<accession>M3B331</accession>
<evidence type="ECO:0000313" key="1">
    <source>
        <dbReference type="EMBL" id="EMF14212.1"/>
    </source>
</evidence>
<dbReference type="GeneID" id="27898304"/>
<reference evidence="1 2" key="1">
    <citation type="journal article" date="2012" name="PLoS Pathog.">
        <title>Diverse lifestyles and strategies of plant pathogenesis encoded in the genomes of eighteen Dothideomycetes fungi.</title>
        <authorList>
            <person name="Ohm R.A."/>
            <person name="Feau N."/>
            <person name="Henrissat B."/>
            <person name="Schoch C.L."/>
            <person name="Horwitz B.A."/>
            <person name="Barry K.W."/>
            <person name="Condon B.J."/>
            <person name="Copeland A.C."/>
            <person name="Dhillon B."/>
            <person name="Glaser F."/>
            <person name="Hesse C.N."/>
            <person name="Kosti I."/>
            <person name="LaButti K."/>
            <person name="Lindquist E.A."/>
            <person name="Lucas S."/>
            <person name="Salamov A.A."/>
            <person name="Bradshaw R.E."/>
            <person name="Ciuffetti L."/>
            <person name="Hamelin R.C."/>
            <person name="Kema G.H.J."/>
            <person name="Lawrence C."/>
            <person name="Scott J.A."/>
            <person name="Spatafora J.W."/>
            <person name="Turgeon B.G."/>
            <person name="de Wit P.J.G.M."/>
            <person name="Zhong S."/>
            <person name="Goodwin S.B."/>
            <person name="Grigoriev I.V."/>
        </authorList>
    </citation>
    <scope>NUCLEOTIDE SEQUENCE [LARGE SCALE GENOMIC DNA]</scope>
    <source>
        <strain evidence="1 2">SO2202</strain>
    </source>
</reference>
<keyword evidence="2" id="KW-1185">Reference proteome</keyword>
<organism evidence="1 2">
    <name type="scientific">Sphaerulina musiva (strain SO2202)</name>
    <name type="common">Poplar stem canker fungus</name>
    <name type="synonym">Septoria musiva</name>
    <dbReference type="NCBI Taxonomy" id="692275"/>
    <lineage>
        <taxon>Eukaryota</taxon>
        <taxon>Fungi</taxon>
        <taxon>Dikarya</taxon>
        <taxon>Ascomycota</taxon>
        <taxon>Pezizomycotina</taxon>
        <taxon>Dothideomycetes</taxon>
        <taxon>Dothideomycetidae</taxon>
        <taxon>Mycosphaerellales</taxon>
        <taxon>Mycosphaerellaceae</taxon>
        <taxon>Sphaerulina</taxon>
    </lineage>
</organism>
<dbReference type="AlphaFoldDB" id="M3B331"/>